<keyword evidence="3" id="KW-1185">Reference proteome</keyword>
<dbReference type="Proteomes" id="UP000826651">
    <property type="component" value="Unassembled WGS sequence"/>
</dbReference>
<dbReference type="Pfam" id="PF11716">
    <property type="entry name" value="MDMPI_N"/>
    <property type="match status" value="1"/>
</dbReference>
<dbReference type="InterPro" id="IPR017517">
    <property type="entry name" value="Maleyloyr_isom"/>
</dbReference>
<accession>A0ABS7S576</accession>
<proteinExistence type="predicted"/>
<dbReference type="EMBL" id="JAGSHT010000005">
    <property type="protein sequence ID" value="MBZ2195496.1"/>
    <property type="molecule type" value="Genomic_DNA"/>
</dbReference>
<dbReference type="RefSeq" id="WP_223403492.1">
    <property type="nucleotide sequence ID" value="NZ_JAGSHT010000005.1"/>
</dbReference>
<dbReference type="InterPro" id="IPR024344">
    <property type="entry name" value="MDMPI_metal-binding"/>
</dbReference>
<dbReference type="Gene3D" id="1.20.120.450">
    <property type="entry name" value="dinb family like domain"/>
    <property type="match status" value="1"/>
</dbReference>
<gene>
    <name evidence="2" type="ORF">KCQ71_04985</name>
</gene>
<organism evidence="2 3">
    <name type="scientific">Occultella gossypii</name>
    <dbReference type="NCBI Taxonomy" id="2800820"/>
    <lineage>
        <taxon>Bacteria</taxon>
        <taxon>Bacillati</taxon>
        <taxon>Actinomycetota</taxon>
        <taxon>Actinomycetes</taxon>
        <taxon>Micrococcales</taxon>
        <taxon>Ruaniaceae</taxon>
        <taxon>Occultella</taxon>
    </lineage>
</organism>
<dbReference type="InterPro" id="IPR034660">
    <property type="entry name" value="DinB/YfiT-like"/>
</dbReference>
<feature type="domain" description="Mycothiol-dependent maleylpyruvate isomerase metal-binding" evidence="1">
    <location>
        <begin position="16"/>
        <end position="98"/>
    </location>
</feature>
<evidence type="ECO:0000313" key="2">
    <source>
        <dbReference type="EMBL" id="MBZ2195496.1"/>
    </source>
</evidence>
<keyword evidence="2" id="KW-0413">Isomerase</keyword>
<reference evidence="2 3" key="1">
    <citation type="submission" date="2021-04" db="EMBL/GenBank/DDBJ databases">
        <title>Ruania sp. nov., isolated from sandy soil of mangrove forest.</title>
        <authorList>
            <person name="Ge X."/>
            <person name="Huang R."/>
            <person name="Liu W."/>
        </authorList>
    </citation>
    <scope>NUCLEOTIDE SEQUENCE [LARGE SCALE GENOMIC DNA]</scope>
    <source>
        <strain evidence="2 3">N2-46</strain>
    </source>
</reference>
<evidence type="ECO:0000313" key="3">
    <source>
        <dbReference type="Proteomes" id="UP000826651"/>
    </source>
</evidence>
<dbReference type="SUPFAM" id="SSF109854">
    <property type="entry name" value="DinB/YfiT-like putative metalloenzymes"/>
    <property type="match status" value="1"/>
</dbReference>
<sequence>MSTVDTAMLPVLGTSYAALADALASVDEARWREPSMCAGWTVANVIAHLTMAARYDEAAFTAELAADGFDFQTMSDRLALRDGALPVDSLLADLRSDTMATFAMPVGGVAGSLSHVVIHGLDATWPLGLECHFPTAATHLVLDGLADTSPTMFGVEIDGLALSATDLDWRHGQGRPVERPAAELVLALAGRHIAL</sequence>
<evidence type="ECO:0000259" key="1">
    <source>
        <dbReference type="Pfam" id="PF11716"/>
    </source>
</evidence>
<name>A0ABS7S576_9MICO</name>
<dbReference type="NCBIfam" id="TIGR03083">
    <property type="entry name" value="maleylpyruvate isomerase family mycothiol-dependent enzyme"/>
    <property type="match status" value="1"/>
</dbReference>
<comment type="caution">
    <text evidence="2">The sequence shown here is derived from an EMBL/GenBank/DDBJ whole genome shotgun (WGS) entry which is preliminary data.</text>
</comment>
<dbReference type="GO" id="GO:0016853">
    <property type="term" value="F:isomerase activity"/>
    <property type="evidence" value="ECO:0007669"/>
    <property type="project" value="UniProtKB-KW"/>
</dbReference>
<protein>
    <submittedName>
        <fullName evidence="2">Maleylpyruvate isomerase family mycothiol-dependent enzyme</fullName>
    </submittedName>
</protein>